<dbReference type="WBParaSite" id="JU765_v2.g710.t1">
    <property type="protein sequence ID" value="JU765_v2.g710.t1"/>
    <property type="gene ID" value="JU765_v2.g710"/>
</dbReference>
<organism evidence="1 2">
    <name type="scientific">Panagrolaimus sp. JU765</name>
    <dbReference type="NCBI Taxonomy" id="591449"/>
    <lineage>
        <taxon>Eukaryota</taxon>
        <taxon>Metazoa</taxon>
        <taxon>Ecdysozoa</taxon>
        <taxon>Nematoda</taxon>
        <taxon>Chromadorea</taxon>
        <taxon>Rhabditida</taxon>
        <taxon>Tylenchina</taxon>
        <taxon>Panagrolaimomorpha</taxon>
        <taxon>Panagrolaimoidea</taxon>
        <taxon>Panagrolaimidae</taxon>
        <taxon>Panagrolaimus</taxon>
    </lineage>
</organism>
<name>A0AC34RHT3_9BILA</name>
<sequence length="147" mass="16101">MDNDLCYEQIDKRIKAEVQKSADNKNSTKTPVAVKTQASLKKNIQPKVVPKNTKAGVQNVITTKKPNRQVHVASSPKTPVAQKKMVNVSTPPAKELKAKLKTPVKVKKTNLPINSTQAAVNPQKNKPKHPASSSKTTLKPKVNQKSH</sequence>
<dbReference type="Proteomes" id="UP000887576">
    <property type="component" value="Unplaced"/>
</dbReference>
<evidence type="ECO:0000313" key="1">
    <source>
        <dbReference type="Proteomes" id="UP000887576"/>
    </source>
</evidence>
<proteinExistence type="predicted"/>
<accession>A0AC34RHT3</accession>
<reference evidence="2" key="1">
    <citation type="submission" date="2022-11" db="UniProtKB">
        <authorList>
            <consortium name="WormBaseParasite"/>
        </authorList>
    </citation>
    <scope>IDENTIFICATION</scope>
</reference>
<evidence type="ECO:0000313" key="2">
    <source>
        <dbReference type="WBParaSite" id="JU765_v2.g710.t1"/>
    </source>
</evidence>
<protein>
    <submittedName>
        <fullName evidence="2">Uncharacterized protein</fullName>
    </submittedName>
</protein>